<protein>
    <submittedName>
        <fullName evidence="2">Uncharacterized protein</fullName>
    </submittedName>
</protein>
<feature type="transmembrane region" description="Helical" evidence="1">
    <location>
        <begin position="5"/>
        <end position="22"/>
    </location>
</feature>
<name>A0AAD7EH95_9AGAR</name>
<accession>A0AAD7EH95</accession>
<reference evidence="2" key="1">
    <citation type="submission" date="2023-03" db="EMBL/GenBank/DDBJ databases">
        <title>Massive genome expansion in bonnet fungi (Mycena s.s.) driven by repeated elements and novel gene families across ecological guilds.</title>
        <authorList>
            <consortium name="Lawrence Berkeley National Laboratory"/>
            <person name="Harder C.B."/>
            <person name="Miyauchi S."/>
            <person name="Viragh M."/>
            <person name="Kuo A."/>
            <person name="Thoen E."/>
            <person name="Andreopoulos B."/>
            <person name="Lu D."/>
            <person name="Skrede I."/>
            <person name="Drula E."/>
            <person name="Henrissat B."/>
            <person name="Morin E."/>
            <person name="Kohler A."/>
            <person name="Barry K."/>
            <person name="LaButti K."/>
            <person name="Morin E."/>
            <person name="Salamov A."/>
            <person name="Lipzen A."/>
            <person name="Mereny Z."/>
            <person name="Hegedus B."/>
            <person name="Baldrian P."/>
            <person name="Stursova M."/>
            <person name="Weitz H."/>
            <person name="Taylor A."/>
            <person name="Grigoriev I.V."/>
            <person name="Nagy L.G."/>
            <person name="Martin F."/>
            <person name="Kauserud H."/>
        </authorList>
    </citation>
    <scope>NUCLEOTIDE SEQUENCE</scope>
    <source>
        <strain evidence="2">CBHHK002</strain>
    </source>
</reference>
<dbReference type="Proteomes" id="UP001218218">
    <property type="component" value="Unassembled WGS sequence"/>
</dbReference>
<dbReference type="GO" id="GO:0016020">
    <property type="term" value="C:membrane"/>
    <property type="evidence" value="ECO:0007669"/>
    <property type="project" value="InterPro"/>
</dbReference>
<keyword evidence="3" id="KW-1185">Reference proteome</keyword>
<keyword evidence="1" id="KW-0812">Transmembrane</keyword>
<evidence type="ECO:0000313" key="2">
    <source>
        <dbReference type="EMBL" id="KAJ7321523.1"/>
    </source>
</evidence>
<dbReference type="InterPro" id="IPR001499">
    <property type="entry name" value="GPCR_STE3"/>
</dbReference>
<proteinExistence type="predicted"/>
<evidence type="ECO:0000256" key="1">
    <source>
        <dbReference type="SAM" id="Phobius"/>
    </source>
</evidence>
<organism evidence="2 3">
    <name type="scientific">Mycena albidolilacea</name>
    <dbReference type="NCBI Taxonomy" id="1033008"/>
    <lineage>
        <taxon>Eukaryota</taxon>
        <taxon>Fungi</taxon>
        <taxon>Dikarya</taxon>
        <taxon>Basidiomycota</taxon>
        <taxon>Agaricomycotina</taxon>
        <taxon>Agaricomycetes</taxon>
        <taxon>Agaricomycetidae</taxon>
        <taxon>Agaricales</taxon>
        <taxon>Marasmiineae</taxon>
        <taxon>Mycenaceae</taxon>
        <taxon>Mycena</taxon>
    </lineage>
</organism>
<keyword evidence="1" id="KW-1133">Transmembrane helix</keyword>
<dbReference type="AlphaFoldDB" id="A0AAD7EH95"/>
<dbReference type="PRINTS" id="PR00899">
    <property type="entry name" value="GPCRSTE3"/>
</dbReference>
<comment type="caution">
    <text evidence="2">The sequence shown here is derived from an EMBL/GenBank/DDBJ whole genome shotgun (WGS) entry which is preliminary data.</text>
</comment>
<gene>
    <name evidence="2" type="ORF">DFH08DRAFT_712879</name>
</gene>
<dbReference type="Pfam" id="PF02076">
    <property type="entry name" value="STE3"/>
    <property type="match status" value="1"/>
</dbReference>
<feature type="transmembrane region" description="Helical" evidence="1">
    <location>
        <begin position="34"/>
        <end position="52"/>
    </location>
</feature>
<dbReference type="EMBL" id="JARIHO010000050">
    <property type="protein sequence ID" value="KAJ7321523.1"/>
    <property type="molecule type" value="Genomic_DNA"/>
</dbReference>
<evidence type="ECO:0000313" key="3">
    <source>
        <dbReference type="Proteomes" id="UP001218218"/>
    </source>
</evidence>
<keyword evidence="1" id="KW-0472">Membrane</keyword>
<sequence length="162" mass="18375">MHPELAFGAFLASFLVLVPLPWHWRASNTTTLSMLAWLFVSNIVYAINATWGEADASHGRTRTFFFLTYINKEKKILFSMYCYSSPLNMQIRNLSTSLRWLVWDPVRAPRNAPRSHQDHRAMITGLDLSTFDSHCDDGAVTVLVAPNSHVRVQPHSVAPLYG</sequence>
<dbReference type="GO" id="GO:0004932">
    <property type="term" value="F:mating-type factor pheromone receptor activity"/>
    <property type="evidence" value="ECO:0007669"/>
    <property type="project" value="InterPro"/>
</dbReference>